<reference evidence="2" key="1">
    <citation type="submission" date="2014-03" db="EMBL/GenBank/DDBJ databases">
        <authorList>
            <person name="Aksoy S."/>
            <person name="Warren W."/>
            <person name="Wilson R.K."/>
        </authorList>
    </citation>
    <scope>NUCLEOTIDE SEQUENCE [LARGE SCALE GENOMIC DNA]</scope>
    <source>
        <strain evidence="2">IAEA</strain>
    </source>
</reference>
<dbReference type="EnsemblMetazoa" id="GPAI016663-RA">
    <property type="protein sequence ID" value="GPAI016663-PA"/>
    <property type="gene ID" value="GPAI016663"/>
</dbReference>
<protein>
    <submittedName>
        <fullName evidence="1">Uncharacterized protein</fullName>
    </submittedName>
</protein>
<reference evidence="1" key="2">
    <citation type="submission" date="2020-05" db="UniProtKB">
        <authorList>
            <consortium name="EnsemblMetazoa"/>
        </authorList>
    </citation>
    <scope>IDENTIFICATION</scope>
    <source>
        <strain evidence="1">IAEA</strain>
    </source>
</reference>
<dbReference type="AlphaFoldDB" id="A0A1A9ZJD9"/>
<accession>A0A1A9ZJD9</accession>
<organism evidence="1 2">
    <name type="scientific">Glossina pallidipes</name>
    <name type="common">Tsetse fly</name>
    <dbReference type="NCBI Taxonomy" id="7398"/>
    <lineage>
        <taxon>Eukaryota</taxon>
        <taxon>Metazoa</taxon>
        <taxon>Ecdysozoa</taxon>
        <taxon>Arthropoda</taxon>
        <taxon>Hexapoda</taxon>
        <taxon>Insecta</taxon>
        <taxon>Pterygota</taxon>
        <taxon>Neoptera</taxon>
        <taxon>Endopterygota</taxon>
        <taxon>Diptera</taxon>
        <taxon>Brachycera</taxon>
        <taxon>Muscomorpha</taxon>
        <taxon>Hippoboscoidea</taxon>
        <taxon>Glossinidae</taxon>
        <taxon>Glossina</taxon>
    </lineage>
</organism>
<dbReference type="VEuPathDB" id="VectorBase:GPAI016663"/>
<sequence>MDRNAFQLSASQNQVVIRTKKNRLVTQQQNSLMLVKKYLWAIVEQQQQVQRLQLRQPRRKEEVVLLRWGDDDNDDYQAVHITLNDDCNGDDDQGNLLQCNRVVLVLHCITYICLLAAVTVDYMKDLRPPPEIVCLWLSTGRIVSVEHKFLGKFLKCSKYISFPGKMCNKAAIKLIRVKFDMNPLKIETALAVTSIWLQVLFAQQQQQTGI</sequence>
<evidence type="ECO:0000313" key="2">
    <source>
        <dbReference type="Proteomes" id="UP000092445"/>
    </source>
</evidence>
<proteinExistence type="predicted"/>
<dbReference type="Proteomes" id="UP000092445">
    <property type="component" value="Unassembled WGS sequence"/>
</dbReference>
<keyword evidence="2" id="KW-1185">Reference proteome</keyword>
<evidence type="ECO:0000313" key="1">
    <source>
        <dbReference type="EnsemblMetazoa" id="GPAI016663-PA"/>
    </source>
</evidence>
<name>A0A1A9ZJD9_GLOPL</name>